<evidence type="ECO:0000313" key="1">
    <source>
        <dbReference type="EMBL" id="ORA77586.1"/>
    </source>
</evidence>
<accession>A0A1X0DYQ9</accession>
<comment type="caution">
    <text evidence="1">The sequence shown here is derived from an EMBL/GenBank/DDBJ whole genome shotgun (WGS) entry which is preliminary data.</text>
</comment>
<organism evidence="1 2">
    <name type="scientific">Mycolicibacter kumamotonensis</name>
    <dbReference type="NCBI Taxonomy" id="354243"/>
    <lineage>
        <taxon>Bacteria</taxon>
        <taxon>Bacillati</taxon>
        <taxon>Actinomycetota</taxon>
        <taxon>Actinomycetes</taxon>
        <taxon>Mycobacteriales</taxon>
        <taxon>Mycobacteriaceae</taxon>
        <taxon>Mycolicibacter</taxon>
    </lineage>
</organism>
<dbReference type="RefSeq" id="WP_083082113.1">
    <property type="nucleotide sequence ID" value="NZ_MVHU01000030.1"/>
</dbReference>
<evidence type="ECO:0000313" key="2">
    <source>
        <dbReference type="Proteomes" id="UP000192713"/>
    </source>
</evidence>
<name>A0A1X0DYQ9_9MYCO</name>
<gene>
    <name evidence="1" type="ORF">BST28_17440</name>
</gene>
<dbReference type="AlphaFoldDB" id="A0A1X0DYQ9"/>
<proteinExistence type="predicted"/>
<dbReference type="EMBL" id="MVHU01000030">
    <property type="protein sequence ID" value="ORA77586.1"/>
    <property type="molecule type" value="Genomic_DNA"/>
</dbReference>
<sequence length="127" mass="13710">MSDYPKHLTVNPDDVDRALARVEVLVDDNHRSAVKKALTRLPHLGQFGALDEDDDSRATSAVTAAATSAAAAFIDALYGGLPDDILDVDRPETVETRIRLAWSLREDVISALVKGFTAYAAKETESA</sequence>
<reference evidence="1 2" key="1">
    <citation type="submission" date="2017-02" db="EMBL/GenBank/DDBJ databases">
        <title>The new phylogeny of genus Mycobacterium.</title>
        <authorList>
            <person name="Tortoli E."/>
            <person name="Trovato A."/>
            <person name="Cirillo D.M."/>
        </authorList>
    </citation>
    <scope>NUCLEOTIDE SEQUENCE [LARGE SCALE GENOMIC DNA]</scope>
    <source>
        <strain evidence="1 2">DSM 45093</strain>
    </source>
</reference>
<dbReference type="Proteomes" id="UP000192713">
    <property type="component" value="Unassembled WGS sequence"/>
</dbReference>
<protein>
    <submittedName>
        <fullName evidence="1">Uncharacterized protein</fullName>
    </submittedName>
</protein>